<dbReference type="CDD" id="cd01392">
    <property type="entry name" value="HTH_LacI"/>
    <property type="match status" value="1"/>
</dbReference>
<accession>A0A949JWG9</accession>
<organism evidence="5 6">
    <name type="scientific">Diplocloster agilis</name>
    <dbReference type="NCBI Taxonomy" id="2850323"/>
    <lineage>
        <taxon>Bacteria</taxon>
        <taxon>Bacillati</taxon>
        <taxon>Bacillota</taxon>
        <taxon>Clostridia</taxon>
        <taxon>Lachnospirales</taxon>
        <taxon>Lachnospiraceae</taxon>
        <taxon>Diplocloster</taxon>
    </lineage>
</organism>
<evidence type="ECO:0000256" key="3">
    <source>
        <dbReference type="ARBA" id="ARBA00023163"/>
    </source>
</evidence>
<dbReference type="PROSITE" id="PS50932">
    <property type="entry name" value="HTH_LACI_2"/>
    <property type="match status" value="1"/>
</dbReference>
<keyword evidence="2" id="KW-0238">DNA-binding</keyword>
<dbReference type="PANTHER" id="PTHR30146">
    <property type="entry name" value="LACI-RELATED TRANSCRIPTIONAL REPRESSOR"/>
    <property type="match status" value="1"/>
</dbReference>
<dbReference type="PANTHER" id="PTHR30146:SF109">
    <property type="entry name" value="HTH-TYPE TRANSCRIPTIONAL REGULATOR GALS"/>
    <property type="match status" value="1"/>
</dbReference>
<dbReference type="InterPro" id="IPR028082">
    <property type="entry name" value="Peripla_BP_I"/>
</dbReference>
<dbReference type="Proteomes" id="UP000712157">
    <property type="component" value="Unassembled WGS sequence"/>
</dbReference>
<dbReference type="RefSeq" id="WP_238720478.1">
    <property type="nucleotide sequence ID" value="NZ_JAHQCW010000002.1"/>
</dbReference>
<dbReference type="Gene3D" id="3.40.50.2300">
    <property type="match status" value="2"/>
</dbReference>
<dbReference type="SUPFAM" id="SSF47413">
    <property type="entry name" value="lambda repressor-like DNA-binding domains"/>
    <property type="match status" value="1"/>
</dbReference>
<evidence type="ECO:0000313" key="5">
    <source>
        <dbReference type="EMBL" id="MBU9735369.1"/>
    </source>
</evidence>
<evidence type="ECO:0000259" key="4">
    <source>
        <dbReference type="PROSITE" id="PS50932"/>
    </source>
</evidence>
<protein>
    <submittedName>
        <fullName evidence="5">LacI family transcriptional regulator</fullName>
    </submittedName>
</protein>
<keyword evidence="1" id="KW-0805">Transcription regulation</keyword>
<dbReference type="InterPro" id="IPR000843">
    <property type="entry name" value="HTH_LacI"/>
</dbReference>
<dbReference type="Gene3D" id="1.10.260.40">
    <property type="entry name" value="lambda repressor-like DNA-binding domains"/>
    <property type="match status" value="1"/>
</dbReference>
<dbReference type="SMART" id="SM00354">
    <property type="entry name" value="HTH_LACI"/>
    <property type="match status" value="1"/>
</dbReference>
<dbReference type="Pfam" id="PF13377">
    <property type="entry name" value="Peripla_BP_3"/>
    <property type="match status" value="1"/>
</dbReference>
<dbReference type="EMBL" id="JAHQCW010000002">
    <property type="protein sequence ID" value="MBU9735369.1"/>
    <property type="molecule type" value="Genomic_DNA"/>
</dbReference>
<reference evidence="5" key="1">
    <citation type="submission" date="2021-06" db="EMBL/GenBank/DDBJ databases">
        <title>Description of novel taxa of the family Lachnospiraceae.</title>
        <authorList>
            <person name="Chaplin A.V."/>
            <person name="Sokolova S.R."/>
            <person name="Pikina A.P."/>
            <person name="Korzhanova M."/>
            <person name="Belova V."/>
            <person name="Korostin D."/>
            <person name="Efimov B.A."/>
        </authorList>
    </citation>
    <scope>NUCLEOTIDE SEQUENCE</scope>
    <source>
        <strain evidence="5">ASD5720</strain>
    </source>
</reference>
<dbReference type="SUPFAM" id="SSF53822">
    <property type="entry name" value="Periplasmic binding protein-like I"/>
    <property type="match status" value="1"/>
</dbReference>
<dbReference type="GO" id="GO:0003700">
    <property type="term" value="F:DNA-binding transcription factor activity"/>
    <property type="evidence" value="ECO:0007669"/>
    <property type="project" value="TreeGrafter"/>
</dbReference>
<dbReference type="AlphaFoldDB" id="A0A949JWG9"/>
<name>A0A949JWG9_9FIRM</name>
<evidence type="ECO:0000313" key="6">
    <source>
        <dbReference type="Proteomes" id="UP000712157"/>
    </source>
</evidence>
<dbReference type="GO" id="GO:0000976">
    <property type="term" value="F:transcription cis-regulatory region binding"/>
    <property type="evidence" value="ECO:0007669"/>
    <property type="project" value="TreeGrafter"/>
</dbReference>
<keyword evidence="3" id="KW-0804">Transcription</keyword>
<dbReference type="Pfam" id="PF00356">
    <property type="entry name" value="LacI"/>
    <property type="match status" value="1"/>
</dbReference>
<dbReference type="InterPro" id="IPR010982">
    <property type="entry name" value="Lambda_DNA-bd_dom_sf"/>
</dbReference>
<comment type="caution">
    <text evidence="5">The sequence shown here is derived from an EMBL/GenBank/DDBJ whole genome shotgun (WGS) entry which is preliminary data.</text>
</comment>
<evidence type="ECO:0000256" key="1">
    <source>
        <dbReference type="ARBA" id="ARBA00023015"/>
    </source>
</evidence>
<sequence>MTTILDVARLANVSKTSVSRYLNGQNAGHMTDETKERIESAIRQLEYQPNSIARSLKQKSTNVIGLVVNDMSNLFFLEMMRGVETELKNSGYNLLICNSDNNIQMELECLKMLEKRQIDGVILIGMNMPSSHIEKLQSDIPMVLLERDAGNTNLDSVKIDNRVGAYEAVRHLIQKGHSRIAHIQGPVISAMAMERYDSYQECLREHGIQVPFEYVVQGNYKLEGGYAGMEQLMELKEPPTAVFCANDYMAMGALRYLIEHNYKVPQDVALVGYDDIMVAKMVTPSLTTVRQPVLELARTAAQLLLRRIADKDDANYVGQSVVMKSELIVRSST</sequence>
<feature type="domain" description="HTH lacI-type" evidence="4">
    <location>
        <begin position="2"/>
        <end position="58"/>
    </location>
</feature>
<dbReference type="CDD" id="cd06267">
    <property type="entry name" value="PBP1_LacI_sugar_binding-like"/>
    <property type="match status" value="1"/>
</dbReference>
<evidence type="ECO:0000256" key="2">
    <source>
        <dbReference type="ARBA" id="ARBA00023125"/>
    </source>
</evidence>
<gene>
    <name evidence="5" type="ORF">KTH89_02405</name>
</gene>
<proteinExistence type="predicted"/>
<keyword evidence="6" id="KW-1185">Reference proteome</keyword>
<dbReference type="PROSITE" id="PS00356">
    <property type="entry name" value="HTH_LACI_1"/>
    <property type="match status" value="1"/>
</dbReference>
<dbReference type="InterPro" id="IPR046335">
    <property type="entry name" value="LacI/GalR-like_sensor"/>
</dbReference>